<dbReference type="InterPro" id="IPR038332">
    <property type="entry name" value="PPE_sf"/>
</dbReference>
<dbReference type="Proteomes" id="UP000431401">
    <property type="component" value="Unassembled WGS sequence"/>
</dbReference>
<dbReference type="SUPFAM" id="SSF140459">
    <property type="entry name" value="PE/PPE dimer-like"/>
    <property type="match status" value="1"/>
</dbReference>
<evidence type="ECO:0000256" key="2">
    <source>
        <dbReference type="SAM" id="MobiDB-lite"/>
    </source>
</evidence>
<dbReference type="OrthoDB" id="4536068at2"/>
<sequence>MVEPPQTGFTGTVWDAVPPEQLARELTTGPGGIPTVEAGLAYAALAVGLGEAATEYRAILSVMGDAWGSSSSEDGLNQLAVLSDWLDKIAAAARSNAAIAARQAAAYEVARNTLPHIVEITEAVRAAEDLVRGSLLGPPLAGLLDAAEEQLDAVRQQAVRVMQAYEEASEHLARPWQQEPAPEVSDGAAFLAEQPGGDGGGDGAGSGGSAPTDGVAGPEQLQRQPAIPDLPHIDLSALQPSAPVPTVPVGSEALAMRPLAVPGALPTAPAAATPQVAVQPQPMTAPPPVMAPAAAVAPPADTSVVRADSAEADDSGETILVNAGFATAPAVLGGTASQVASSGEGA</sequence>
<accession>A0A7K0DGM8</accession>
<evidence type="ECO:0000313" key="5">
    <source>
        <dbReference type="Proteomes" id="UP000431401"/>
    </source>
</evidence>
<evidence type="ECO:0000313" key="4">
    <source>
        <dbReference type="EMBL" id="MQY24970.1"/>
    </source>
</evidence>
<dbReference type="Gene3D" id="1.20.1260.20">
    <property type="entry name" value="PPE superfamily"/>
    <property type="match status" value="1"/>
</dbReference>
<comment type="caution">
    <text evidence="4">The sequence shown here is derived from an EMBL/GenBank/DDBJ whole genome shotgun (WGS) entry which is preliminary data.</text>
</comment>
<dbReference type="InterPro" id="IPR000030">
    <property type="entry name" value="PPE_dom"/>
</dbReference>
<dbReference type="RefSeq" id="WP_153338815.1">
    <property type="nucleotide sequence ID" value="NZ_WEGI01000001.1"/>
</dbReference>
<evidence type="ECO:0000256" key="1">
    <source>
        <dbReference type="ARBA" id="ARBA00010652"/>
    </source>
</evidence>
<dbReference type="EMBL" id="WEGI01000001">
    <property type="protein sequence ID" value="MQY24970.1"/>
    <property type="molecule type" value="Genomic_DNA"/>
</dbReference>
<feature type="domain" description="PPE" evidence="3">
    <location>
        <begin position="14"/>
        <end position="174"/>
    </location>
</feature>
<reference evidence="4 5" key="1">
    <citation type="submission" date="2019-10" db="EMBL/GenBank/DDBJ databases">
        <title>Nocardia macrotermitis sp. nov. and Nocardia aurantia sp. nov., isolated from the gut of fungus growing-termite Macrotermes natalensis.</title>
        <authorList>
            <person name="Benndorf R."/>
            <person name="Schwitalla J."/>
            <person name="Martin K."/>
            <person name="De Beer W."/>
            <person name="Kaster A.-K."/>
            <person name="Vollmers J."/>
            <person name="Poulsen M."/>
            <person name="Beemelmanns C."/>
        </authorList>
    </citation>
    <scope>NUCLEOTIDE SEQUENCE [LARGE SCALE GENOMIC DNA]</scope>
    <source>
        <strain evidence="4 5">RB56</strain>
    </source>
</reference>
<comment type="similarity">
    <text evidence="1">Belongs to the mycobacterial PPE family.</text>
</comment>
<gene>
    <name evidence="4" type="ORF">NRB56_05240</name>
</gene>
<dbReference type="AlphaFoldDB" id="A0A7K0DGM8"/>
<feature type="compositionally biased region" description="Gly residues" evidence="2">
    <location>
        <begin position="196"/>
        <end position="208"/>
    </location>
</feature>
<organism evidence="4 5">
    <name type="scientific">Nocardia aurantia</name>
    <dbReference type="NCBI Taxonomy" id="2585199"/>
    <lineage>
        <taxon>Bacteria</taxon>
        <taxon>Bacillati</taxon>
        <taxon>Actinomycetota</taxon>
        <taxon>Actinomycetes</taxon>
        <taxon>Mycobacteriales</taxon>
        <taxon>Nocardiaceae</taxon>
        <taxon>Nocardia</taxon>
    </lineage>
</organism>
<feature type="region of interest" description="Disordered" evidence="2">
    <location>
        <begin position="190"/>
        <end position="219"/>
    </location>
</feature>
<dbReference type="Pfam" id="PF00823">
    <property type="entry name" value="PPE"/>
    <property type="match status" value="1"/>
</dbReference>
<protein>
    <recommendedName>
        <fullName evidence="3">PPE domain-containing protein</fullName>
    </recommendedName>
</protein>
<proteinExistence type="inferred from homology"/>
<keyword evidence="5" id="KW-1185">Reference proteome</keyword>
<name>A0A7K0DGM8_9NOCA</name>
<evidence type="ECO:0000259" key="3">
    <source>
        <dbReference type="Pfam" id="PF00823"/>
    </source>
</evidence>